<gene>
    <name evidence="2" type="ORF">MCAP1_002723</name>
</gene>
<feature type="compositionally biased region" description="Acidic residues" evidence="1">
    <location>
        <begin position="45"/>
        <end position="56"/>
    </location>
</feature>
<protein>
    <submittedName>
        <fullName evidence="2">Uncharacterized protein</fullName>
    </submittedName>
</protein>
<dbReference type="EMBL" id="CP119912">
    <property type="protein sequence ID" value="WFD20479.1"/>
    <property type="molecule type" value="Genomic_DNA"/>
</dbReference>
<dbReference type="AlphaFoldDB" id="A0AAF0E914"/>
<dbReference type="Proteomes" id="UP001220961">
    <property type="component" value="Chromosome 5"/>
</dbReference>
<feature type="compositionally biased region" description="Polar residues" evidence="1">
    <location>
        <begin position="191"/>
        <end position="200"/>
    </location>
</feature>
<evidence type="ECO:0000313" key="2">
    <source>
        <dbReference type="EMBL" id="WFD20479.1"/>
    </source>
</evidence>
<feature type="compositionally biased region" description="Low complexity" evidence="1">
    <location>
        <begin position="11"/>
        <end position="28"/>
    </location>
</feature>
<sequence length="286" mass="30376">MSSFKVRLRVPPSSAAQAPSSSESPPADAKVEVPEANVSMQSDVGADDASDDELADESNSTAADVSTEPHVDEKKSKKKSKRVAAPSGSISAVAASLTLEELDALPSAKRRKGLKTRGAPGPGRGWRKGLSKGQKPVYRLPGTNLSTADLPQQSVHPTTPASFSKLADAAPRRARSSGSPQVVAPVPSGPLRSSTIKVTQNSPDAIFRYPSIPGSKETPSLLPLAKVPNFIPAVAPVEKFDTKQRVRPWRSAQREILTLGGRVWRAPVWLSERRPEDDEAEEAAAV</sequence>
<evidence type="ECO:0000313" key="3">
    <source>
        <dbReference type="Proteomes" id="UP001220961"/>
    </source>
</evidence>
<proteinExistence type="predicted"/>
<organism evidence="2 3">
    <name type="scientific">Malassezia caprae</name>
    <dbReference type="NCBI Taxonomy" id="1381934"/>
    <lineage>
        <taxon>Eukaryota</taxon>
        <taxon>Fungi</taxon>
        <taxon>Dikarya</taxon>
        <taxon>Basidiomycota</taxon>
        <taxon>Ustilaginomycotina</taxon>
        <taxon>Malasseziomycetes</taxon>
        <taxon>Malasseziales</taxon>
        <taxon>Malasseziaceae</taxon>
        <taxon>Malassezia</taxon>
    </lineage>
</organism>
<accession>A0AAF0E914</accession>
<evidence type="ECO:0000256" key="1">
    <source>
        <dbReference type="SAM" id="MobiDB-lite"/>
    </source>
</evidence>
<reference evidence="2" key="1">
    <citation type="submission" date="2023-03" db="EMBL/GenBank/DDBJ databases">
        <title>Mating type loci evolution in Malassezia.</title>
        <authorList>
            <person name="Coelho M.A."/>
        </authorList>
    </citation>
    <scope>NUCLEOTIDE SEQUENCE</scope>
    <source>
        <strain evidence="2">CBS 10434</strain>
    </source>
</reference>
<keyword evidence="3" id="KW-1185">Reference proteome</keyword>
<feature type="region of interest" description="Disordered" evidence="1">
    <location>
        <begin position="1"/>
        <end position="200"/>
    </location>
</feature>
<name>A0AAF0E914_9BASI</name>
<feature type="compositionally biased region" description="Polar residues" evidence="1">
    <location>
        <begin position="143"/>
        <end position="162"/>
    </location>
</feature>